<dbReference type="RefSeq" id="XP_024338634.1">
    <property type="nucleotide sequence ID" value="XM_024485704.1"/>
</dbReference>
<dbReference type="OrthoDB" id="10269717at2759"/>
<name>A0A1X6N024_9APHY</name>
<accession>A0A1X6N024</accession>
<organism evidence="1 2">
    <name type="scientific">Postia placenta MAD-698-R-SB12</name>
    <dbReference type="NCBI Taxonomy" id="670580"/>
    <lineage>
        <taxon>Eukaryota</taxon>
        <taxon>Fungi</taxon>
        <taxon>Dikarya</taxon>
        <taxon>Basidiomycota</taxon>
        <taxon>Agaricomycotina</taxon>
        <taxon>Agaricomycetes</taxon>
        <taxon>Polyporales</taxon>
        <taxon>Adustoporiaceae</taxon>
        <taxon>Rhodonia</taxon>
    </lineage>
</organism>
<evidence type="ECO:0000313" key="2">
    <source>
        <dbReference type="Proteomes" id="UP000194127"/>
    </source>
</evidence>
<keyword evidence="2" id="KW-1185">Reference proteome</keyword>
<reference evidence="1 2" key="1">
    <citation type="submission" date="2017-04" db="EMBL/GenBank/DDBJ databases">
        <title>Genome Sequence of the Model Brown-Rot Fungus Postia placenta SB12.</title>
        <authorList>
            <consortium name="DOE Joint Genome Institute"/>
            <person name="Gaskell J."/>
            <person name="Kersten P."/>
            <person name="Larrondo L.F."/>
            <person name="Canessa P."/>
            <person name="Martinez D."/>
            <person name="Hibbett D."/>
            <person name="Schmoll M."/>
            <person name="Kubicek C.P."/>
            <person name="Martinez A.T."/>
            <person name="Yadav J."/>
            <person name="Master E."/>
            <person name="Magnuson J.K."/>
            <person name="James T."/>
            <person name="Yaver D."/>
            <person name="Berka R."/>
            <person name="Labutti K."/>
            <person name="Lipzen A."/>
            <person name="Aerts A."/>
            <person name="Barry K."/>
            <person name="Henrissat B."/>
            <person name="Blanchette R."/>
            <person name="Grigoriev I."/>
            <person name="Cullen D."/>
        </authorList>
    </citation>
    <scope>NUCLEOTIDE SEQUENCE [LARGE SCALE GENOMIC DNA]</scope>
    <source>
        <strain evidence="1 2">MAD-698-R-SB12</strain>
    </source>
</reference>
<dbReference type="EMBL" id="KZ110598">
    <property type="protein sequence ID" value="OSX61840.1"/>
    <property type="molecule type" value="Genomic_DNA"/>
</dbReference>
<dbReference type="AlphaFoldDB" id="A0A1X6N024"/>
<dbReference type="GeneID" id="36330653"/>
<protein>
    <submittedName>
        <fullName evidence="1">Uncharacterized protein</fullName>
    </submittedName>
</protein>
<evidence type="ECO:0000313" key="1">
    <source>
        <dbReference type="EMBL" id="OSX61840.1"/>
    </source>
</evidence>
<proteinExistence type="predicted"/>
<gene>
    <name evidence="1" type="ORF">POSPLADRAFT_1144532</name>
</gene>
<sequence length="220" mass="25221">MVKRNAPAKNGSRRVPQIDKDIKRWEVQIPKPENAPMEMDHGLERYIEHSRVNRGLRMQWYPHSDRGRSQRGEYSMVFNVTRNTINVGLHHREVEPWDCHSRVIHLRASQCRLAESERTFAGLGSASATEAVNTIEMMVTWWSAVPPLQVSLTMTPPKSFSRRRVIRLEQVEACHRQVLHVPARNKLQEPFMGHAEPAAMQRAWDQGHAPGSVQALLGTL</sequence>
<dbReference type="Proteomes" id="UP000194127">
    <property type="component" value="Unassembled WGS sequence"/>
</dbReference>